<dbReference type="PANTHER" id="PTHR10454">
    <property type="entry name" value="CASPASE"/>
    <property type="match status" value="1"/>
</dbReference>
<dbReference type="InterPro" id="IPR002138">
    <property type="entry name" value="Pept_C14_p10"/>
</dbReference>
<keyword evidence="2" id="KW-0645">Protease</keyword>
<evidence type="ECO:0000259" key="9">
    <source>
        <dbReference type="PROSITE" id="PS50208"/>
    </source>
</evidence>
<evidence type="ECO:0000256" key="3">
    <source>
        <dbReference type="ARBA" id="ARBA00022801"/>
    </source>
</evidence>
<dbReference type="SMART" id="SM00115">
    <property type="entry name" value="CASc"/>
    <property type="match status" value="1"/>
</dbReference>
<feature type="domain" description="Caspase family p10" evidence="8">
    <location>
        <begin position="226"/>
        <end position="315"/>
    </location>
</feature>
<evidence type="ECO:0000256" key="1">
    <source>
        <dbReference type="ARBA" id="ARBA00010134"/>
    </source>
</evidence>
<dbReference type="InterPro" id="IPR001309">
    <property type="entry name" value="Pept_C14_p20"/>
</dbReference>
<evidence type="ECO:0000256" key="2">
    <source>
        <dbReference type="ARBA" id="ARBA00022670"/>
    </source>
</evidence>
<dbReference type="CDD" id="cd00032">
    <property type="entry name" value="CASc"/>
    <property type="match status" value="1"/>
</dbReference>
<gene>
    <name evidence="10" type="ORF">CVLEPA_LOCUS19821</name>
</gene>
<dbReference type="InterPro" id="IPR016129">
    <property type="entry name" value="Caspase_his_AS"/>
</dbReference>
<keyword evidence="11" id="KW-1185">Reference proteome</keyword>
<feature type="compositionally biased region" description="Polar residues" evidence="7">
    <location>
        <begin position="35"/>
        <end position="48"/>
    </location>
</feature>
<dbReference type="PROSITE" id="PS01121">
    <property type="entry name" value="CASPASE_HIS"/>
    <property type="match status" value="1"/>
</dbReference>
<comment type="caution">
    <text evidence="10">The sequence shown here is derived from an EMBL/GenBank/DDBJ whole genome shotgun (WGS) entry which is preliminary data.</text>
</comment>
<dbReference type="SUPFAM" id="SSF52129">
    <property type="entry name" value="Caspase-like"/>
    <property type="match status" value="1"/>
</dbReference>
<organism evidence="10 11">
    <name type="scientific">Clavelina lepadiformis</name>
    <name type="common">Light-bulb sea squirt</name>
    <name type="synonym">Ascidia lepadiformis</name>
    <dbReference type="NCBI Taxonomy" id="159417"/>
    <lineage>
        <taxon>Eukaryota</taxon>
        <taxon>Metazoa</taxon>
        <taxon>Chordata</taxon>
        <taxon>Tunicata</taxon>
        <taxon>Ascidiacea</taxon>
        <taxon>Aplousobranchia</taxon>
        <taxon>Clavelinidae</taxon>
        <taxon>Clavelina</taxon>
    </lineage>
</organism>
<keyword evidence="5" id="KW-0865">Zymogen</keyword>
<feature type="region of interest" description="Disordered" evidence="7">
    <location>
        <begin position="35"/>
        <end position="56"/>
    </location>
</feature>
<dbReference type="InterPro" id="IPR002398">
    <property type="entry name" value="Pept_C14"/>
</dbReference>
<accession>A0ABP0G7E6</accession>
<keyword evidence="4" id="KW-0788">Thiol protease</keyword>
<dbReference type="PRINTS" id="PR00376">
    <property type="entry name" value="IL1BCENZYME"/>
</dbReference>
<evidence type="ECO:0000256" key="6">
    <source>
        <dbReference type="RuleBase" id="RU003971"/>
    </source>
</evidence>
<reference evidence="10 11" key="1">
    <citation type="submission" date="2024-02" db="EMBL/GenBank/DDBJ databases">
        <authorList>
            <person name="Daric V."/>
            <person name="Darras S."/>
        </authorList>
    </citation>
    <scope>NUCLEOTIDE SEQUENCE [LARGE SCALE GENOMIC DNA]</scope>
</reference>
<proteinExistence type="inferred from homology"/>
<dbReference type="InterPro" id="IPR015917">
    <property type="entry name" value="Pept_C14A"/>
</dbReference>
<dbReference type="Pfam" id="PF00656">
    <property type="entry name" value="Peptidase_C14"/>
    <property type="match status" value="1"/>
</dbReference>
<evidence type="ECO:0000256" key="7">
    <source>
        <dbReference type="SAM" id="MobiDB-lite"/>
    </source>
</evidence>
<dbReference type="Proteomes" id="UP001642483">
    <property type="component" value="Unassembled WGS sequence"/>
</dbReference>
<dbReference type="EMBL" id="CAWYQH010000106">
    <property type="protein sequence ID" value="CAK8687756.1"/>
    <property type="molecule type" value="Genomic_DNA"/>
</dbReference>
<comment type="similarity">
    <text evidence="1 6">Belongs to the peptidase C14A family.</text>
</comment>
<evidence type="ECO:0008006" key="12">
    <source>
        <dbReference type="Google" id="ProtNLM"/>
    </source>
</evidence>
<evidence type="ECO:0000256" key="4">
    <source>
        <dbReference type="ARBA" id="ARBA00022807"/>
    </source>
</evidence>
<name>A0ABP0G7E6_CLALP</name>
<dbReference type="PROSITE" id="PS50208">
    <property type="entry name" value="CASPASE_P20"/>
    <property type="match status" value="1"/>
</dbReference>
<evidence type="ECO:0000313" key="10">
    <source>
        <dbReference type="EMBL" id="CAK8687756.1"/>
    </source>
</evidence>
<dbReference type="InterPro" id="IPR033139">
    <property type="entry name" value="Caspase_cys_AS"/>
</dbReference>
<evidence type="ECO:0000256" key="5">
    <source>
        <dbReference type="ARBA" id="ARBA00023145"/>
    </source>
</evidence>
<dbReference type="InterPro" id="IPR029030">
    <property type="entry name" value="Caspase-like_dom_sf"/>
</dbReference>
<feature type="domain" description="Caspase family p20" evidence="9">
    <location>
        <begin position="79"/>
        <end position="205"/>
    </location>
</feature>
<evidence type="ECO:0000313" key="11">
    <source>
        <dbReference type="Proteomes" id="UP001642483"/>
    </source>
</evidence>
<keyword evidence="3" id="KW-0378">Hydrolase</keyword>
<evidence type="ECO:0000259" key="8">
    <source>
        <dbReference type="PROSITE" id="PS50207"/>
    </source>
</evidence>
<dbReference type="PANTHER" id="PTHR10454:SF31">
    <property type="entry name" value="CASPASE-7"/>
    <property type="match status" value="1"/>
</dbReference>
<dbReference type="InterPro" id="IPR011600">
    <property type="entry name" value="Pept_C14_caspase"/>
</dbReference>
<dbReference type="Gene3D" id="3.40.50.1460">
    <property type="match status" value="1"/>
</dbReference>
<dbReference type="PROSITE" id="PS50207">
    <property type="entry name" value="CASPASE_P10"/>
    <property type="match status" value="1"/>
</dbReference>
<dbReference type="PROSITE" id="PS01122">
    <property type="entry name" value="CASPASE_CYS"/>
    <property type="match status" value="1"/>
</dbReference>
<protein>
    <recommendedName>
        <fullName evidence="12">Caspase-3</fullName>
    </recommendedName>
</protein>
<sequence>MKPAGDVSLQEHDQFTMKAADTLNSLAADFINSRSSLPDEASSSNDVTDGNPFEEPTFGEGVELGDGCGDFFYNMNHAHRGCFIIFNQKIFEKSLGLGRRVGSNVDYFALESLAKYLGFEFVKTFHDLTKQQIQLVLERISTSNHASYDCFALSILTHGEEGDVLFARDGKMNLSEFIDPFTTGNCPTLAGKPKFFFIQACRGRDLDRGARVQSDNGDAPGDQEENVTVLPSHCDVVVAHATPPGYAAWRNETHGSWFVQSLYNVVLKHGRSLELMQIMTRVNNMVATKFRSMVDGSKQIPSIVTRLRGEVYFKTKVSRELESNQQAQQCSRDVSRPAYEAGILHKVEADD</sequence>